<evidence type="ECO:0000313" key="5">
    <source>
        <dbReference type="EMBL" id="SCO69581.1"/>
    </source>
</evidence>
<feature type="region of interest" description="Disordered" evidence="1">
    <location>
        <begin position="77"/>
        <end position="105"/>
    </location>
</feature>
<feature type="transmembrane region" description="Helical" evidence="2">
    <location>
        <begin position="177"/>
        <end position="196"/>
    </location>
</feature>
<keyword evidence="2" id="KW-1133">Transmembrane helix</keyword>
<dbReference type="AlphaFoldDB" id="A0A1G4HJC9"/>
<feature type="signal peptide" evidence="3">
    <location>
        <begin position="1"/>
        <end position="17"/>
    </location>
</feature>
<sequence length="200" mass="23603">MFLFFNKFFVFISLTSISLYYRDTTNFHKLAYKNIGINSTYVNVTSVLTFVKLENKAKLSRVHRILSSVYENLKKQREKKYHSIPSNKRNKKKVKQNKIGHGNLKKNKINVEPHDLTKEGKIPSYKRRRFPFQKKDKFGRLKYLIEMSERNIHVKDKKKSKIAINFKKLREKISPPHLLLSIIGLLAASVRLYLLICNTC</sequence>
<evidence type="ECO:0000256" key="1">
    <source>
        <dbReference type="SAM" id="MobiDB-lite"/>
    </source>
</evidence>
<evidence type="ECO:0000256" key="3">
    <source>
        <dbReference type="SAM" id="SignalP"/>
    </source>
</evidence>
<dbReference type="EMBL" id="LT615269">
    <property type="protein sequence ID" value="SCO75070.1"/>
    <property type="molecule type" value="Genomic_DNA"/>
</dbReference>
<protein>
    <submittedName>
        <fullName evidence="4">(malaria parasite P. vivax) hypothetical protein</fullName>
    </submittedName>
</protein>
<organism evidence="6 8">
    <name type="scientific">Plasmodium vivax</name>
    <name type="common">malaria parasite P. vivax</name>
    <dbReference type="NCBI Taxonomy" id="5855"/>
    <lineage>
        <taxon>Eukaryota</taxon>
        <taxon>Sar</taxon>
        <taxon>Alveolata</taxon>
        <taxon>Apicomplexa</taxon>
        <taxon>Aconoidasida</taxon>
        <taxon>Haemosporida</taxon>
        <taxon>Plasmodiidae</taxon>
        <taxon>Plasmodium</taxon>
        <taxon>Plasmodium (Plasmodium)</taxon>
    </lineage>
</organism>
<dbReference type="Proteomes" id="UP000305196">
    <property type="component" value="Chromosome 14"/>
</dbReference>
<dbReference type="EMBL" id="CAJZCX010000003">
    <property type="protein sequence ID" value="CAG9471751.1"/>
    <property type="molecule type" value="Genomic_DNA"/>
</dbReference>
<reference evidence="7 8" key="1">
    <citation type="submission" date="2016-07" db="EMBL/GenBank/DDBJ databases">
        <authorList>
            <consortium name="Pathogen Informatics"/>
        </authorList>
    </citation>
    <scope>NUCLEOTIDE SEQUENCE [LARGE SCALE GENOMIC DNA]</scope>
    <source>
        <strain evidence="4">PvW1</strain>
    </source>
</reference>
<dbReference type="Proteomes" id="UP000779233">
    <property type="component" value="Unassembled WGS sequence"/>
</dbReference>
<keyword evidence="2" id="KW-0812">Transmembrane</keyword>
<evidence type="ECO:0000256" key="2">
    <source>
        <dbReference type="SAM" id="Phobius"/>
    </source>
</evidence>
<feature type="chain" id="PRO_5010949537" evidence="3">
    <location>
        <begin position="18"/>
        <end position="200"/>
    </location>
</feature>
<evidence type="ECO:0000313" key="8">
    <source>
        <dbReference type="Proteomes" id="UP000305196"/>
    </source>
</evidence>
<dbReference type="VEuPathDB" id="PlasmoDB:PVW1_140006600"/>
<gene>
    <name evidence="6" type="ORF">PVC01_140005700</name>
    <name evidence="5" type="ORF">PVT01_140005400</name>
    <name evidence="4" type="ORF">PVW1_140006600</name>
</gene>
<dbReference type="VEuPathDB" id="PlasmoDB:PVPAM_140007900"/>
<dbReference type="VEuPathDB" id="PlasmoDB:PVP01_1400300"/>
<proteinExistence type="predicted"/>
<evidence type="ECO:0000313" key="4">
    <source>
        <dbReference type="EMBL" id="CAG9471751.1"/>
    </source>
</evidence>
<name>A0A1G4HJC9_PLAVI</name>
<dbReference type="Proteomes" id="UP000196402">
    <property type="component" value="Chromosome 14"/>
</dbReference>
<dbReference type="VEuPathDB" id="PlasmoDB:PVX_101605"/>
<keyword evidence="2" id="KW-0472">Membrane</keyword>
<keyword evidence="3" id="KW-0732">Signal</keyword>
<accession>A0A1G4HJC9</accession>
<evidence type="ECO:0000313" key="6">
    <source>
        <dbReference type="EMBL" id="SCO75070.1"/>
    </source>
</evidence>
<evidence type="ECO:0000313" key="7">
    <source>
        <dbReference type="Proteomes" id="UP000196402"/>
    </source>
</evidence>
<dbReference type="EMBL" id="LT615252">
    <property type="protein sequence ID" value="SCO69581.1"/>
    <property type="molecule type" value="Genomic_DNA"/>
</dbReference>